<dbReference type="InterPro" id="IPR001173">
    <property type="entry name" value="Glyco_trans_2-like"/>
</dbReference>
<protein>
    <submittedName>
        <fullName evidence="7">Glycosyl transferase family 2</fullName>
    </submittedName>
</protein>
<dbReference type="EMBL" id="LPWF01000037">
    <property type="protein sequence ID" value="ODR93753.1"/>
    <property type="molecule type" value="Genomic_DNA"/>
</dbReference>
<dbReference type="InterPro" id="IPR026461">
    <property type="entry name" value="Trfase_2_rSAM/seldom_assoc"/>
</dbReference>
<evidence type="ECO:0000256" key="3">
    <source>
        <dbReference type="ARBA" id="ARBA00022676"/>
    </source>
</evidence>
<dbReference type="SUPFAM" id="SSF53448">
    <property type="entry name" value="Nucleotide-diphospho-sugar transferases"/>
    <property type="match status" value="1"/>
</dbReference>
<dbReference type="GO" id="GO:0016757">
    <property type="term" value="F:glycosyltransferase activity"/>
    <property type="evidence" value="ECO:0007669"/>
    <property type="project" value="UniProtKB-KW"/>
</dbReference>
<dbReference type="OrthoDB" id="9811214at2"/>
<accession>A0A1E3VJS0</accession>
<sequence>MISVVIPTFNAAPTLVHTLSALVPALVHGVVQEAIIADGGSTDDTCAIADAAGTHLVEAPRGRGTQLDAGAALARGEWLLFLHADTVLEPGWAEEAEAFMDRVDTGRRGPAAAYFRFALDDDGFMPRLVEAFVALRCFLFALPYGDQGLLISRAHYARLGGFRPLPLMEDVDLVRRLKRRELVRLKSRAVTSAQRYQRQGYLLRGFRNLGLMMLYYLRVPPRVLARLYG</sequence>
<organism evidence="7 8">
    <name type="scientific">Methyloceanibacter superfactus</name>
    <dbReference type="NCBI Taxonomy" id="1774969"/>
    <lineage>
        <taxon>Bacteria</taxon>
        <taxon>Pseudomonadati</taxon>
        <taxon>Pseudomonadota</taxon>
        <taxon>Alphaproteobacteria</taxon>
        <taxon>Hyphomicrobiales</taxon>
        <taxon>Hyphomicrobiaceae</taxon>
        <taxon>Methyloceanibacter</taxon>
    </lineage>
</organism>
<evidence type="ECO:0000256" key="5">
    <source>
        <dbReference type="ARBA" id="ARBA00023136"/>
    </source>
</evidence>
<comment type="subcellular location">
    <subcellularLocation>
        <location evidence="1">Cell membrane</location>
    </subcellularLocation>
</comment>
<dbReference type="Pfam" id="PF00535">
    <property type="entry name" value="Glycos_transf_2"/>
    <property type="match status" value="1"/>
</dbReference>
<keyword evidence="4 7" id="KW-0808">Transferase</keyword>
<reference evidence="7 8" key="1">
    <citation type="journal article" date="2016" name="Environ. Microbiol.">
        <title>New Methyloceanibacter diversity from North Sea sediments includes methanotroph containing solely the soluble methane monooxygenase.</title>
        <authorList>
            <person name="Vekeman B."/>
            <person name="Kerckhof F.M."/>
            <person name="Cremers G."/>
            <person name="de Vos P."/>
            <person name="Vandamme P."/>
            <person name="Boon N."/>
            <person name="Op den Camp H.J."/>
            <person name="Heylen K."/>
        </authorList>
    </citation>
    <scope>NUCLEOTIDE SEQUENCE [LARGE SCALE GENOMIC DNA]</scope>
    <source>
        <strain evidence="7 8">R-67175</strain>
    </source>
</reference>
<keyword evidence="8" id="KW-1185">Reference proteome</keyword>
<dbReference type="Gene3D" id="3.90.550.10">
    <property type="entry name" value="Spore Coat Polysaccharide Biosynthesis Protein SpsA, Chain A"/>
    <property type="match status" value="1"/>
</dbReference>
<evidence type="ECO:0000256" key="4">
    <source>
        <dbReference type="ARBA" id="ARBA00022679"/>
    </source>
</evidence>
<dbReference type="PANTHER" id="PTHR43646:SF2">
    <property type="entry name" value="GLYCOSYLTRANSFERASE 2-LIKE DOMAIN-CONTAINING PROTEIN"/>
    <property type="match status" value="1"/>
</dbReference>
<evidence type="ECO:0000256" key="2">
    <source>
        <dbReference type="ARBA" id="ARBA00022475"/>
    </source>
</evidence>
<dbReference type="CDD" id="cd02522">
    <property type="entry name" value="GT_2_like_a"/>
    <property type="match status" value="1"/>
</dbReference>
<dbReference type="Proteomes" id="UP000094472">
    <property type="component" value="Unassembled WGS sequence"/>
</dbReference>
<keyword evidence="5" id="KW-0472">Membrane</keyword>
<evidence type="ECO:0000256" key="1">
    <source>
        <dbReference type="ARBA" id="ARBA00004236"/>
    </source>
</evidence>
<dbReference type="NCBIfam" id="TIGR04283">
    <property type="entry name" value="glyco_like_mftF"/>
    <property type="match status" value="1"/>
</dbReference>
<evidence type="ECO:0000259" key="6">
    <source>
        <dbReference type="Pfam" id="PF00535"/>
    </source>
</evidence>
<feature type="domain" description="Glycosyltransferase 2-like" evidence="6">
    <location>
        <begin position="3"/>
        <end position="102"/>
    </location>
</feature>
<evidence type="ECO:0000313" key="8">
    <source>
        <dbReference type="Proteomes" id="UP000094472"/>
    </source>
</evidence>
<proteinExistence type="predicted"/>
<dbReference type="PANTHER" id="PTHR43646">
    <property type="entry name" value="GLYCOSYLTRANSFERASE"/>
    <property type="match status" value="1"/>
</dbReference>
<dbReference type="STRING" id="1774969.AUC69_04110"/>
<evidence type="ECO:0000313" key="7">
    <source>
        <dbReference type="EMBL" id="ODR93753.1"/>
    </source>
</evidence>
<keyword evidence="2" id="KW-1003">Cell membrane</keyword>
<comment type="caution">
    <text evidence="7">The sequence shown here is derived from an EMBL/GenBank/DDBJ whole genome shotgun (WGS) entry which is preliminary data.</text>
</comment>
<keyword evidence="3" id="KW-0328">Glycosyltransferase</keyword>
<dbReference type="AlphaFoldDB" id="A0A1E3VJS0"/>
<gene>
    <name evidence="7" type="ORF">AUC69_04110</name>
</gene>
<name>A0A1E3VJS0_9HYPH</name>
<dbReference type="InterPro" id="IPR029044">
    <property type="entry name" value="Nucleotide-diphossugar_trans"/>
</dbReference>
<dbReference type="RefSeq" id="WP_069442927.1">
    <property type="nucleotide sequence ID" value="NZ_LPWF01000037.1"/>
</dbReference>
<dbReference type="GO" id="GO:0005886">
    <property type="term" value="C:plasma membrane"/>
    <property type="evidence" value="ECO:0007669"/>
    <property type="project" value="UniProtKB-SubCell"/>
</dbReference>